<keyword evidence="2" id="KW-1185">Reference proteome</keyword>
<evidence type="ECO:0000313" key="2">
    <source>
        <dbReference type="Proteomes" id="UP001328107"/>
    </source>
</evidence>
<comment type="caution">
    <text evidence="1">The sequence shown here is derived from an EMBL/GenBank/DDBJ whole genome shotgun (WGS) entry which is preliminary data.</text>
</comment>
<gene>
    <name evidence="1" type="ORF">PMAYCL1PPCAC_24857</name>
</gene>
<dbReference type="AlphaFoldDB" id="A0AAN5D1Z6"/>
<feature type="non-terminal residue" evidence="1">
    <location>
        <position position="74"/>
    </location>
</feature>
<dbReference type="EMBL" id="BTRK01000005">
    <property type="protein sequence ID" value="GMR54662.1"/>
    <property type="molecule type" value="Genomic_DNA"/>
</dbReference>
<feature type="non-terminal residue" evidence="1">
    <location>
        <position position="1"/>
    </location>
</feature>
<organism evidence="1 2">
    <name type="scientific">Pristionchus mayeri</name>
    <dbReference type="NCBI Taxonomy" id="1317129"/>
    <lineage>
        <taxon>Eukaryota</taxon>
        <taxon>Metazoa</taxon>
        <taxon>Ecdysozoa</taxon>
        <taxon>Nematoda</taxon>
        <taxon>Chromadorea</taxon>
        <taxon>Rhabditida</taxon>
        <taxon>Rhabditina</taxon>
        <taxon>Diplogasteromorpha</taxon>
        <taxon>Diplogasteroidea</taxon>
        <taxon>Neodiplogasteridae</taxon>
        <taxon>Pristionchus</taxon>
    </lineage>
</organism>
<evidence type="ECO:0000313" key="1">
    <source>
        <dbReference type="EMBL" id="GMR54662.1"/>
    </source>
</evidence>
<sequence>LKFDESVLVREEQLRGEFRSDPRDEIFLSEIENNLTTCEFLNRWKVDHIEQLDEFLSIDIFQFDFFLVLLYEFT</sequence>
<dbReference type="Proteomes" id="UP001328107">
    <property type="component" value="Unassembled WGS sequence"/>
</dbReference>
<name>A0AAN5D1Z6_9BILA</name>
<proteinExistence type="predicted"/>
<protein>
    <submittedName>
        <fullName evidence="1">Uncharacterized protein</fullName>
    </submittedName>
</protein>
<accession>A0AAN5D1Z6</accession>
<reference evidence="2" key="1">
    <citation type="submission" date="2022-10" db="EMBL/GenBank/DDBJ databases">
        <title>Genome assembly of Pristionchus species.</title>
        <authorList>
            <person name="Yoshida K."/>
            <person name="Sommer R.J."/>
        </authorList>
    </citation>
    <scope>NUCLEOTIDE SEQUENCE [LARGE SCALE GENOMIC DNA]</scope>
    <source>
        <strain evidence="2">RS5460</strain>
    </source>
</reference>